<dbReference type="Proteomes" id="UP000764045">
    <property type="component" value="Unassembled WGS sequence"/>
</dbReference>
<proteinExistence type="predicted"/>
<evidence type="ECO:0000313" key="2">
    <source>
        <dbReference type="EMBL" id="MBM6661173.1"/>
    </source>
</evidence>
<organism evidence="2 3">
    <name type="scientific">Marseilla massiliensis</name>
    <dbReference type="NCBI Taxonomy" id="1841864"/>
    <lineage>
        <taxon>Bacteria</taxon>
        <taxon>Pseudomonadati</taxon>
        <taxon>Bacteroidota</taxon>
        <taxon>Bacteroidia</taxon>
        <taxon>Bacteroidales</taxon>
        <taxon>Prevotellaceae</taxon>
        <taxon>Marseilla</taxon>
    </lineage>
</organism>
<keyword evidence="1" id="KW-0812">Transmembrane</keyword>
<reference evidence="2 3" key="1">
    <citation type="journal article" date="2021" name="Sci. Rep.">
        <title>The distribution of antibiotic resistance genes in chicken gut microbiota commensals.</title>
        <authorList>
            <person name="Juricova H."/>
            <person name="Matiasovicova J."/>
            <person name="Kubasova T."/>
            <person name="Cejkova D."/>
            <person name="Rychlik I."/>
        </authorList>
    </citation>
    <scope>NUCLEOTIDE SEQUENCE [LARGE SCALE GENOMIC DNA]</scope>
    <source>
        <strain evidence="2 3">An819</strain>
    </source>
</reference>
<protein>
    <submittedName>
        <fullName evidence="2">DUF4199 domain-containing protein</fullName>
    </submittedName>
</protein>
<accession>A0A938WN93</accession>
<name>A0A938WN93_9BACT</name>
<comment type="caution">
    <text evidence="2">The sequence shown here is derived from an EMBL/GenBank/DDBJ whole genome shotgun (WGS) entry which is preliminary data.</text>
</comment>
<feature type="transmembrane region" description="Helical" evidence="1">
    <location>
        <begin position="12"/>
        <end position="32"/>
    </location>
</feature>
<feature type="transmembrane region" description="Helical" evidence="1">
    <location>
        <begin position="147"/>
        <end position="168"/>
    </location>
</feature>
<dbReference type="AlphaFoldDB" id="A0A938WN93"/>
<dbReference type="EMBL" id="JACJJL010000006">
    <property type="protein sequence ID" value="MBM6661173.1"/>
    <property type="molecule type" value="Genomic_DNA"/>
</dbReference>
<evidence type="ECO:0000313" key="3">
    <source>
        <dbReference type="Proteomes" id="UP000764045"/>
    </source>
</evidence>
<keyword evidence="1" id="KW-1133">Transmembrane helix</keyword>
<dbReference type="RefSeq" id="WP_205108628.1">
    <property type="nucleotide sequence ID" value="NZ_JACJJL010000006.1"/>
</dbReference>
<dbReference type="InterPro" id="IPR025250">
    <property type="entry name" value="DUF4199"/>
</dbReference>
<feature type="transmembrane region" description="Helical" evidence="1">
    <location>
        <begin position="38"/>
        <end position="57"/>
    </location>
</feature>
<sequence>MTPEEYTQLKAFARVDGAYLGVAWIISFAFYICGLSSPLLGLLGTLIAVLSPVFAAIRLGKFRDNARDGIISFRRAMAYYILMFLYASLLLALAQFVYFAYIDGGYLVSTYSAVMATPEAEAMLKAYGISTQQMQESISALAQTEPIYIVLNILSMNVTVGIILSLPASAIMKRAARPGSHGQQTNS</sequence>
<keyword evidence="1" id="KW-0472">Membrane</keyword>
<keyword evidence="3" id="KW-1185">Reference proteome</keyword>
<feature type="transmembrane region" description="Helical" evidence="1">
    <location>
        <begin position="78"/>
        <end position="101"/>
    </location>
</feature>
<dbReference type="Pfam" id="PF13858">
    <property type="entry name" value="DUF4199"/>
    <property type="match status" value="1"/>
</dbReference>
<evidence type="ECO:0000256" key="1">
    <source>
        <dbReference type="SAM" id="Phobius"/>
    </source>
</evidence>
<gene>
    <name evidence="2" type="ORF">H6B30_05285</name>
</gene>